<evidence type="ECO:0000256" key="8">
    <source>
        <dbReference type="HAMAP-Rule" id="MF_02220"/>
    </source>
</evidence>
<feature type="domain" description="Carbohydrate kinase FGGY C-terminal" evidence="12">
    <location>
        <begin position="241"/>
        <end position="423"/>
    </location>
</feature>
<evidence type="ECO:0000256" key="7">
    <source>
        <dbReference type="ARBA" id="ARBA00023277"/>
    </source>
</evidence>
<dbReference type="Proteomes" id="UP001501521">
    <property type="component" value="Unassembled WGS sequence"/>
</dbReference>
<gene>
    <name evidence="8 10 13" type="primary">xylB</name>
    <name evidence="13" type="ORF">GCM10025789_10340</name>
</gene>
<name>A0ABP9F708_9ACTN</name>
<reference evidence="14" key="1">
    <citation type="journal article" date="2019" name="Int. J. Syst. Evol. Microbiol.">
        <title>The Global Catalogue of Microorganisms (GCM) 10K type strain sequencing project: providing services to taxonomists for standard genome sequencing and annotation.</title>
        <authorList>
            <consortium name="The Broad Institute Genomics Platform"/>
            <consortium name="The Broad Institute Genome Sequencing Center for Infectious Disease"/>
            <person name="Wu L."/>
            <person name="Ma J."/>
        </authorList>
    </citation>
    <scope>NUCLEOTIDE SEQUENCE [LARGE SCALE GENOMIC DNA]</scope>
    <source>
        <strain evidence="14">JCM 19125</strain>
    </source>
</reference>
<dbReference type="EC" id="2.7.1.17" evidence="8 10"/>
<feature type="domain" description="Carbohydrate kinase FGGY N-terminal" evidence="11">
    <location>
        <begin position="4"/>
        <end position="211"/>
    </location>
</feature>
<evidence type="ECO:0000256" key="10">
    <source>
        <dbReference type="RuleBase" id="RU364073"/>
    </source>
</evidence>
<feature type="active site" description="Proton acceptor" evidence="8">
    <location>
        <position position="224"/>
    </location>
</feature>
<dbReference type="Pfam" id="PF00370">
    <property type="entry name" value="FGGY_N"/>
    <property type="match status" value="1"/>
</dbReference>
<dbReference type="InterPro" id="IPR043129">
    <property type="entry name" value="ATPase_NBD"/>
</dbReference>
<keyword evidence="4 8" id="KW-0547">Nucleotide-binding</keyword>
<evidence type="ECO:0000313" key="13">
    <source>
        <dbReference type="EMBL" id="GAA4894877.1"/>
    </source>
</evidence>
<dbReference type="Pfam" id="PF02782">
    <property type="entry name" value="FGGY_C"/>
    <property type="match status" value="1"/>
</dbReference>
<dbReference type="RefSeq" id="WP_345579976.1">
    <property type="nucleotide sequence ID" value="NZ_BAABLV010000017.1"/>
</dbReference>
<organism evidence="13 14">
    <name type="scientific">Tessaracoccus lubricantis</name>
    <dbReference type="NCBI Taxonomy" id="545543"/>
    <lineage>
        <taxon>Bacteria</taxon>
        <taxon>Bacillati</taxon>
        <taxon>Actinomycetota</taxon>
        <taxon>Actinomycetes</taxon>
        <taxon>Propionibacteriales</taxon>
        <taxon>Propionibacteriaceae</taxon>
        <taxon>Tessaracoccus</taxon>
    </lineage>
</organism>
<dbReference type="InterPro" id="IPR050406">
    <property type="entry name" value="FGGY_Carb_Kinase"/>
</dbReference>
<comment type="function">
    <text evidence="8">Catalyzes the phosphorylation of D-xylulose to D-xylulose 5-phosphate.</text>
</comment>
<evidence type="ECO:0000259" key="11">
    <source>
        <dbReference type="Pfam" id="PF00370"/>
    </source>
</evidence>
<evidence type="ECO:0000256" key="9">
    <source>
        <dbReference type="RuleBase" id="RU003733"/>
    </source>
</evidence>
<comment type="catalytic activity">
    <reaction evidence="8 10">
        <text>D-xylulose + ATP = D-xylulose 5-phosphate + ADP + H(+)</text>
        <dbReference type="Rhea" id="RHEA:10964"/>
        <dbReference type="ChEBI" id="CHEBI:15378"/>
        <dbReference type="ChEBI" id="CHEBI:17140"/>
        <dbReference type="ChEBI" id="CHEBI:30616"/>
        <dbReference type="ChEBI" id="CHEBI:57737"/>
        <dbReference type="ChEBI" id="CHEBI:456216"/>
        <dbReference type="EC" id="2.7.1.17"/>
    </reaction>
</comment>
<evidence type="ECO:0000256" key="1">
    <source>
        <dbReference type="ARBA" id="ARBA00009156"/>
    </source>
</evidence>
<comment type="similarity">
    <text evidence="1 8 9">Belongs to the FGGY kinase family.</text>
</comment>
<dbReference type="HAMAP" id="MF_02220">
    <property type="entry name" value="XylB"/>
    <property type="match status" value="1"/>
</dbReference>
<dbReference type="InterPro" id="IPR000577">
    <property type="entry name" value="Carb_kinase_FGGY"/>
</dbReference>
<evidence type="ECO:0000256" key="3">
    <source>
        <dbReference type="ARBA" id="ARBA00022679"/>
    </source>
</evidence>
<comment type="caution">
    <text evidence="13">The sequence shown here is derived from an EMBL/GenBank/DDBJ whole genome shotgun (WGS) entry which is preliminary data.</text>
</comment>
<keyword evidence="14" id="KW-1185">Reference proteome</keyword>
<keyword evidence="2 8" id="KW-0859">Xylose metabolism</keyword>
<evidence type="ECO:0000256" key="6">
    <source>
        <dbReference type="ARBA" id="ARBA00022840"/>
    </source>
</evidence>
<evidence type="ECO:0000256" key="5">
    <source>
        <dbReference type="ARBA" id="ARBA00022777"/>
    </source>
</evidence>
<evidence type="ECO:0000256" key="2">
    <source>
        <dbReference type="ARBA" id="ARBA00022629"/>
    </source>
</evidence>
<dbReference type="InterPro" id="IPR018484">
    <property type="entry name" value="FGGY_N"/>
</dbReference>
<keyword evidence="3 8" id="KW-0808">Transferase</keyword>
<dbReference type="InterPro" id="IPR018483">
    <property type="entry name" value="Carb_kinase_FGGY_CS"/>
</dbReference>
<keyword evidence="6 8" id="KW-0067">ATP-binding</keyword>
<dbReference type="InterPro" id="IPR006000">
    <property type="entry name" value="Xylulokinase"/>
</dbReference>
<keyword evidence="5 8" id="KW-0418">Kinase</keyword>
<dbReference type="PROSITE" id="PS00445">
    <property type="entry name" value="FGGY_KINASES_2"/>
    <property type="match status" value="1"/>
</dbReference>
<feature type="binding site" evidence="8">
    <location>
        <begin position="71"/>
        <end position="72"/>
    </location>
    <ligand>
        <name>substrate</name>
    </ligand>
</feature>
<accession>A0ABP9F708</accession>
<feature type="site" description="Important for activity" evidence="8">
    <location>
        <position position="8"/>
    </location>
</feature>
<dbReference type="Gene3D" id="3.30.420.40">
    <property type="match status" value="2"/>
</dbReference>
<proteinExistence type="inferred from homology"/>
<dbReference type="CDD" id="cd07809">
    <property type="entry name" value="ASKHA_NBD_FGGY_BaXK-like"/>
    <property type="match status" value="1"/>
</dbReference>
<keyword evidence="7 8" id="KW-0119">Carbohydrate metabolism</keyword>
<dbReference type="NCBIfam" id="TIGR01312">
    <property type="entry name" value="XylB"/>
    <property type="match status" value="1"/>
</dbReference>
<evidence type="ECO:0000259" key="12">
    <source>
        <dbReference type="Pfam" id="PF02782"/>
    </source>
</evidence>
<dbReference type="EMBL" id="BAABLV010000017">
    <property type="protein sequence ID" value="GAA4894877.1"/>
    <property type="molecule type" value="Genomic_DNA"/>
</dbReference>
<dbReference type="PANTHER" id="PTHR43095">
    <property type="entry name" value="SUGAR KINASE"/>
    <property type="match status" value="1"/>
</dbReference>
<dbReference type="SUPFAM" id="SSF53067">
    <property type="entry name" value="Actin-like ATPase domain"/>
    <property type="match status" value="2"/>
</dbReference>
<evidence type="ECO:0000256" key="4">
    <source>
        <dbReference type="ARBA" id="ARBA00022741"/>
    </source>
</evidence>
<dbReference type="InterPro" id="IPR018485">
    <property type="entry name" value="FGGY_C"/>
</dbReference>
<dbReference type="PANTHER" id="PTHR43095:SF5">
    <property type="entry name" value="XYLULOSE KINASE"/>
    <property type="match status" value="1"/>
</dbReference>
<sequence length="463" mass="48410">MTLVAGVDTSTQSCKVLIVDAASGRVVRRGQASHPDGTAVDPEHWWRAFQQAVEQAGGLGGVEALSVGGQQHGMVALDADGRVIRDALLWNDTRSAQAAEDLRAEFDGWAEAVGHLPLASFTQTKLRWLADAEPENAARVAAVALPHDWLTWRIRGARTLQDLVTDRSDASGTGYFDSVADEYRRDLLSLALRRDASDVVLPRVLRPDEAVEGPGLLVAAGAGDNAAAALGLGLAPGQTSLSIGTSGVVAAVSSTPVADASGTVNGFADASGAWLPLTATLNAARILDAARTVLGVDFDELSRLALAAQPGAGGLTLVPWFEGERTPNLPDANASLVGMTLGNFTRENVARAAVEGLLGLMGTGVDAVRALGVDVRRVSLIGGGARSEAVRRIAPEVLGVPVDVPPSGEYVALGAARQAAWALTGTLPQWELEGSETYEAQARPEVMERYREQADRIAASNDW</sequence>
<dbReference type="PIRSF" id="PIRSF000538">
    <property type="entry name" value="GlpK"/>
    <property type="match status" value="1"/>
</dbReference>
<evidence type="ECO:0000313" key="14">
    <source>
        <dbReference type="Proteomes" id="UP001501521"/>
    </source>
</evidence>
<protein>
    <recommendedName>
        <fullName evidence="8 10">Xylulose kinase</fullName>
        <shortName evidence="8 10">Xylulokinase</shortName>
        <ecNumber evidence="8 10">2.7.1.17</ecNumber>
    </recommendedName>
</protein>